<evidence type="ECO:0000313" key="2">
    <source>
        <dbReference type="Proteomes" id="UP000216101"/>
    </source>
</evidence>
<protein>
    <submittedName>
        <fullName evidence="1">Uncharacterized protein</fullName>
    </submittedName>
</protein>
<dbReference type="InterPro" id="IPR011990">
    <property type="entry name" value="TPR-like_helical_dom_sf"/>
</dbReference>
<dbReference type="Gene3D" id="1.25.40.10">
    <property type="entry name" value="Tetratricopeptide repeat domain"/>
    <property type="match status" value="1"/>
</dbReference>
<dbReference type="EMBL" id="NHNI01000001">
    <property type="protein sequence ID" value="OZY87485.1"/>
    <property type="molecule type" value="Genomic_DNA"/>
</dbReference>
<dbReference type="Pfam" id="PF13414">
    <property type="entry name" value="TPR_11"/>
    <property type="match status" value="1"/>
</dbReference>
<name>A0A266QCB1_9GAMM</name>
<gene>
    <name evidence="1" type="ORF">CBP51_11075</name>
</gene>
<evidence type="ECO:0000313" key="1">
    <source>
        <dbReference type="EMBL" id="OZY87485.1"/>
    </source>
</evidence>
<sequence>MKRIPVFLAMQVNGYVMKVLLTLYFPRLILLLAISILLSACATVSKSPSPTSQIIKKSVSISEKDSLDYVQAVADLEKGNAKVAAISLGKIAEKNPGYLDVWVNLAIANYTVKNIADAQRAIEYADKLQPASADINNIKGLICVESGQYKNAEKNYLNALKLDAKNPNIHYNMALLYDLYYQNIAKAIPYYESYLLLAGQKDEETEAWVQELKQTLKRE</sequence>
<dbReference type="Proteomes" id="UP000216101">
    <property type="component" value="Unassembled WGS sequence"/>
</dbReference>
<comment type="caution">
    <text evidence="1">The sequence shown here is derived from an EMBL/GenBank/DDBJ whole genome shotgun (WGS) entry which is preliminary data.</text>
</comment>
<accession>A0A266QCB1</accession>
<proteinExistence type="predicted"/>
<organism evidence="1 2">
    <name type="scientific">Cellvibrio mixtus</name>
    <dbReference type="NCBI Taxonomy" id="39650"/>
    <lineage>
        <taxon>Bacteria</taxon>
        <taxon>Pseudomonadati</taxon>
        <taxon>Pseudomonadota</taxon>
        <taxon>Gammaproteobacteria</taxon>
        <taxon>Cellvibrionales</taxon>
        <taxon>Cellvibrionaceae</taxon>
        <taxon>Cellvibrio</taxon>
    </lineage>
</organism>
<reference evidence="2" key="1">
    <citation type="submission" date="2017-05" db="EMBL/GenBank/DDBJ databases">
        <authorList>
            <person name="Barney B.M."/>
        </authorList>
    </citation>
    <scope>NUCLEOTIDE SEQUENCE [LARGE SCALE GENOMIC DNA]</scope>
    <source>
        <strain evidence="2">PSBB022</strain>
    </source>
</reference>
<keyword evidence="2" id="KW-1185">Reference proteome</keyword>
<dbReference type="AlphaFoldDB" id="A0A266QCB1"/>
<dbReference type="SUPFAM" id="SSF48452">
    <property type="entry name" value="TPR-like"/>
    <property type="match status" value="1"/>
</dbReference>